<feature type="domain" description="AA1-like" evidence="7">
    <location>
        <begin position="54"/>
        <end position="175"/>
    </location>
</feature>
<dbReference type="Pfam" id="PF16541">
    <property type="entry name" value="AltA1"/>
    <property type="match status" value="1"/>
</dbReference>
<evidence type="ECO:0000256" key="1">
    <source>
        <dbReference type="ARBA" id="ARBA00004613"/>
    </source>
</evidence>
<comment type="caution">
    <text evidence="5">Lacks conserved residue(s) required for the propagation of feature annotation.</text>
</comment>
<evidence type="ECO:0000256" key="3">
    <source>
        <dbReference type="ARBA" id="ARBA00022729"/>
    </source>
</evidence>
<keyword evidence="3 6" id="KW-0732">Signal</keyword>
<name>A0ABR3W702_9PEZI</name>
<keyword evidence="2" id="KW-0964">Secreted</keyword>
<evidence type="ECO:0000256" key="5">
    <source>
        <dbReference type="PROSITE-ProRule" id="PRU01243"/>
    </source>
</evidence>
<evidence type="ECO:0000313" key="9">
    <source>
        <dbReference type="Proteomes" id="UP001583177"/>
    </source>
</evidence>
<evidence type="ECO:0000259" key="7">
    <source>
        <dbReference type="PROSITE" id="PS51895"/>
    </source>
</evidence>
<comment type="caution">
    <text evidence="8">The sequence shown here is derived from an EMBL/GenBank/DDBJ whole genome shotgun (WGS) entry which is preliminary data.</text>
</comment>
<evidence type="ECO:0000256" key="2">
    <source>
        <dbReference type="ARBA" id="ARBA00022525"/>
    </source>
</evidence>
<proteinExistence type="predicted"/>
<comment type="subcellular location">
    <subcellularLocation>
        <location evidence="1">Secreted</location>
    </subcellularLocation>
</comment>
<sequence length="175" mass="18244">MLFTPVLALAGVAAAAPQGLVYRRATNDTVPSFAKFARTANNFNGTFPSYKVSRSTEEVVVSDFSVQEKLQGLGPNVESIASVYFHLNGNVSCSADSPGNVGTVFGCGETDYSFGLLNGTTSKYSLRLYHQTGVAVGRSGQGDIPTVAHAGGSSADGSYEINNQIETTTISISSS</sequence>
<protein>
    <recommendedName>
        <fullName evidence="7">AA1-like domain-containing protein</fullName>
    </recommendedName>
</protein>
<dbReference type="Gene3D" id="2.40.350.20">
    <property type="match status" value="1"/>
</dbReference>
<feature type="chain" id="PRO_5045398944" description="AA1-like domain-containing protein" evidence="6">
    <location>
        <begin position="16"/>
        <end position="175"/>
    </location>
</feature>
<evidence type="ECO:0000256" key="6">
    <source>
        <dbReference type="SAM" id="SignalP"/>
    </source>
</evidence>
<accession>A0ABR3W702</accession>
<gene>
    <name evidence="8" type="ORF">Daus18300_011361</name>
</gene>
<reference evidence="8 9" key="1">
    <citation type="journal article" date="2024" name="IMA Fungus">
        <title>IMA Genome - F19 : A genome assembly and annotation guide to empower mycologists, including annotated draft genome sequences of Ceratocystis pirilliformis, Diaporthe australafricana, Fusarium ophioides, Paecilomyces lecythidis, and Sporothrix stenoceras.</title>
        <authorList>
            <person name="Aylward J."/>
            <person name="Wilson A.M."/>
            <person name="Visagie C.M."/>
            <person name="Spraker J."/>
            <person name="Barnes I."/>
            <person name="Buitendag C."/>
            <person name="Ceriani C."/>
            <person name="Del Mar Angel L."/>
            <person name="du Plessis D."/>
            <person name="Fuchs T."/>
            <person name="Gasser K."/>
            <person name="Kramer D."/>
            <person name="Li W."/>
            <person name="Munsamy K."/>
            <person name="Piso A."/>
            <person name="Price J.L."/>
            <person name="Sonnekus B."/>
            <person name="Thomas C."/>
            <person name="van der Nest A."/>
            <person name="van Dijk A."/>
            <person name="van Heerden A."/>
            <person name="van Vuuren N."/>
            <person name="Yilmaz N."/>
            <person name="Duong T.A."/>
            <person name="van der Merwe N.A."/>
            <person name="Wingfield M.J."/>
            <person name="Wingfield B.D."/>
        </authorList>
    </citation>
    <scope>NUCLEOTIDE SEQUENCE [LARGE SCALE GENOMIC DNA]</scope>
    <source>
        <strain evidence="8 9">CMW 18300</strain>
    </source>
</reference>
<evidence type="ECO:0000313" key="8">
    <source>
        <dbReference type="EMBL" id="KAL1854765.1"/>
    </source>
</evidence>
<keyword evidence="4" id="KW-1015">Disulfide bond</keyword>
<dbReference type="PROSITE" id="PS51895">
    <property type="entry name" value="AA1"/>
    <property type="match status" value="1"/>
</dbReference>
<evidence type="ECO:0000256" key="4">
    <source>
        <dbReference type="ARBA" id="ARBA00023157"/>
    </source>
</evidence>
<dbReference type="InterPro" id="IPR032382">
    <property type="entry name" value="AltA1"/>
</dbReference>
<feature type="signal peptide" evidence="6">
    <location>
        <begin position="1"/>
        <end position="15"/>
    </location>
</feature>
<keyword evidence="9" id="KW-1185">Reference proteome</keyword>
<organism evidence="8 9">
    <name type="scientific">Diaporthe australafricana</name>
    <dbReference type="NCBI Taxonomy" id="127596"/>
    <lineage>
        <taxon>Eukaryota</taxon>
        <taxon>Fungi</taxon>
        <taxon>Dikarya</taxon>
        <taxon>Ascomycota</taxon>
        <taxon>Pezizomycotina</taxon>
        <taxon>Sordariomycetes</taxon>
        <taxon>Sordariomycetidae</taxon>
        <taxon>Diaporthales</taxon>
        <taxon>Diaporthaceae</taxon>
        <taxon>Diaporthe</taxon>
    </lineage>
</organism>
<dbReference type="Proteomes" id="UP001583177">
    <property type="component" value="Unassembled WGS sequence"/>
</dbReference>
<dbReference type="EMBL" id="JAWRVE010000137">
    <property type="protein sequence ID" value="KAL1854765.1"/>
    <property type="molecule type" value="Genomic_DNA"/>
</dbReference>